<evidence type="ECO:0000256" key="1">
    <source>
        <dbReference type="SAM" id="MobiDB-lite"/>
    </source>
</evidence>
<organism evidence="2 3">
    <name type="scientific">Leptosia nina</name>
    <dbReference type="NCBI Taxonomy" id="320188"/>
    <lineage>
        <taxon>Eukaryota</taxon>
        <taxon>Metazoa</taxon>
        <taxon>Ecdysozoa</taxon>
        <taxon>Arthropoda</taxon>
        <taxon>Hexapoda</taxon>
        <taxon>Insecta</taxon>
        <taxon>Pterygota</taxon>
        <taxon>Neoptera</taxon>
        <taxon>Endopterygota</taxon>
        <taxon>Lepidoptera</taxon>
        <taxon>Glossata</taxon>
        <taxon>Ditrysia</taxon>
        <taxon>Papilionoidea</taxon>
        <taxon>Pieridae</taxon>
        <taxon>Pierinae</taxon>
        <taxon>Leptosia</taxon>
    </lineage>
</organism>
<accession>A0AAV1JTM1</accession>
<dbReference type="EMBL" id="CAVLEF010000132">
    <property type="protein sequence ID" value="CAK1552002.1"/>
    <property type="molecule type" value="Genomic_DNA"/>
</dbReference>
<reference evidence="2 3" key="1">
    <citation type="submission" date="2023-11" db="EMBL/GenBank/DDBJ databases">
        <authorList>
            <person name="Okamura Y."/>
        </authorList>
    </citation>
    <scope>NUCLEOTIDE SEQUENCE [LARGE SCALE GENOMIC DNA]</scope>
</reference>
<sequence>MIAAPCDTIASPAGGAPPSEFRPYRTLKPVSRRASNSGLRGHCRGERGPMGRSRGRARRAIGGARSPSREPHRAPSSKT</sequence>
<dbReference type="AlphaFoldDB" id="A0AAV1JTM1"/>
<name>A0AAV1JTM1_9NEOP</name>
<comment type="caution">
    <text evidence="2">The sequence shown here is derived from an EMBL/GenBank/DDBJ whole genome shotgun (WGS) entry which is preliminary data.</text>
</comment>
<gene>
    <name evidence="2" type="ORF">LNINA_LOCUS11090</name>
</gene>
<protein>
    <submittedName>
        <fullName evidence="2">Uncharacterized protein</fullName>
    </submittedName>
</protein>
<evidence type="ECO:0000313" key="2">
    <source>
        <dbReference type="EMBL" id="CAK1552002.1"/>
    </source>
</evidence>
<feature type="region of interest" description="Disordered" evidence="1">
    <location>
        <begin position="1"/>
        <end position="79"/>
    </location>
</feature>
<keyword evidence="3" id="KW-1185">Reference proteome</keyword>
<proteinExistence type="predicted"/>
<dbReference type="Proteomes" id="UP001497472">
    <property type="component" value="Unassembled WGS sequence"/>
</dbReference>
<evidence type="ECO:0000313" key="3">
    <source>
        <dbReference type="Proteomes" id="UP001497472"/>
    </source>
</evidence>